<evidence type="ECO:0000256" key="5">
    <source>
        <dbReference type="PROSITE-ProRule" id="PRU00175"/>
    </source>
</evidence>
<feature type="region of interest" description="Disordered" evidence="6">
    <location>
        <begin position="1"/>
        <end position="37"/>
    </location>
</feature>
<dbReference type="GO" id="GO:0008270">
    <property type="term" value="F:zinc ion binding"/>
    <property type="evidence" value="ECO:0007669"/>
    <property type="project" value="UniProtKB-KW"/>
</dbReference>
<dbReference type="CDD" id="cd16615">
    <property type="entry name" value="RING-HC_ZNF598"/>
    <property type="match status" value="1"/>
</dbReference>
<evidence type="ECO:0000256" key="3">
    <source>
        <dbReference type="ARBA" id="ARBA00012483"/>
    </source>
</evidence>
<comment type="caution">
    <text evidence="8">The sequence shown here is derived from an EMBL/GenBank/DDBJ whole genome shotgun (WGS) entry which is preliminary data.</text>
</comment>
<dbReference type="EC" id="2.3.2.27" evidence="3"/>
<gene>
    <name evidence="8" type="ORF">THRCLA_08073</name>
</gene>
<dbReference type="Pfam" id="PF23230">
    <property type="entry name" value="zf-C2H2_13"/>
    <property type="match status" value="1"/>
</dbReference>
<dbReference type="GO" id="GO:0016567">
    <property type="term" value="P:protein ubiquitination"/>
    <property type="evidence" value="ECO:0007669"/>
    <property type="project" value="TreeGrafter"/>
</dbReference>
<dbReference type="PANTHER" id="PTHR22938">
    <property type="entry name" value="ZINC FINGER PROTEIN 598"/>
    <property type="match status" value="1"/>
</dbReference>
<feature type="compositionally biased region" description="Basic and acidic residues" evidence="6">
    <location>
        <begin position="27"/>
        <end position="37"/>
    </location>
</feature>
<evidence type="ECO:0000313" key="9">
    <source>
        <dbReference type="Proteomes" id="UP000243217"/>
    </source>
</evidence>
<sequence length="581" mass="66922">MNEVDVDERKPKANKKNKSRARKQKNKTVEKDSVNKEDVEDNEEEECCLVCAEPFTFHAIGECNHAGICSLCSMRMRVLMKDMNCPICKQNMPRVIVTNKVEPYASFGIWGETGGPGVTFDERSEMFFSQCPEHYEQLVAIRTLNCRLCPKSKTPLIPQFRNLEELESHMTHAHKVSFCGLCLQYQHFYPHEQALYTKGQLKTHNSQINRQNSTQKFREYHPLCEFCQRRYYSDVELYAHLEQDHFKCHLCNAGHRYYRNYAGLESHFRKEHHLCEYPTCLANRFIVFGNEFDYQAHMVGLHGADPRVQINFRSSHETDTNHTDIWDYERAAHETQQTALNQFPALPTPAVPLTPITPPPVALRPTPAAPVRENAPRTSVNRNILSRNEQLAAALGRGAQSAEALEQEMQPKYSQELQEWGRTKFRTLCTIERQIEAMLADRRTFSLHLKAMPRDHRRMMHELASQAQDVEPRRFISLIKQPNSAVPLVTLSQFLKGPQTKPRVRPARVVIEQNARLPVGRGWESLPPPPPAIEDAWSEEEEEQLVNPDAVTTEGSTVLEFLHRHDVANSDTEMKDEEALL</sequence>
<feature type="compositionally biased region" description="Basic residues" evidence="6">
    <location>
        <begin position="12"/>
        <end position="26"/>
    </location>
</feature>
<protein>
    <recommendedName>
        <fullName evidence="3">RING-type E3 ubiquitin transferase</fullName>
        <ecNumber evidence="3">2.3.2.27</ecNumber>
    </recommendedName>
</protein>
<dbReference type="Proteomes" id="UP000243217">
    <property type="component" value="Unassembled WGS sequence"/>
</dbReference>
<dbReference type="AlphaFoldDB" id="A0A1V9ZA52"/>
<dbReference type="STRING" id="74557.A0A1V9ZA52"/>
<evidence type="ECO:0000256" key="1">
    <source>
        <dbReference type="ARBA" id="ARBA00000900"/>
    </source>
</evidence>
<dbReference type="GO" id="GO:0003676">
    <property type="term" value="F:nucleic acid binding"/>
    <property type="evidence" value="ECO:0007669"/>
    <property type="project" value="InterPro"/>
</dbReference>
<feature type="domain" description="RING-type" evidence="7">
    <location>
        <begin position="48"/>
        <end position="89"/>
    </location>
</feature>
<dbReference type="GO" id="GO:0072344">
    <property type="term" value="P:rescue of stalled ribosome"/>
    <property type="evidence" value="ECO:0007669"/>
    <property type="project" value="InterPro"/>
</dbReference>
<comment type="similarity">
    <text evidence="4">Belongs to the ZNF598/HEL2 family.</text>
</comment>
<evidence type="ECO:0000256" key="6">
    <source>
        <dbReference type="SAM" id="MobiDB-lite"/>
    </source>
</evidence>
<name>A0A1V9ZA52_9STRA</name>
<comment type="pathway">
    <text evidence="2">Protein modification; protein ubiquitination.</text>
</comment>
<organism evidence="8 9">
    <name type="scientific">Thraustotheca clavata</name>
    <dbReference type="NCBI Taxonomy" id="74557"/>
    <lineage>
        <taxon>Eukaryota</taxon>
        <taxon>Sar</taxon>
        <taxon>Stramenopiles</taxon>
        <taxon>Oomycota</taxon>
        <taxon>Saprolegniomycetes</taxon>
        <taxon>Saprolegniales</taxon>
        <taxon>Achlyaceae</taxon>
        <taxon>Thraustotheca</taxon>
    </lineage>
</organism>
<dbReference type="InterPro" id="IPR056437">
    <property type="entry name" value="Znf-C2H2_ZNF598/HEL2"/>
</dbReference>
<dbReference type="SUPFAM" id="SSF82708">
    <property type="entry name" value="R3H domain"/>
    <property type="match status" value="1"/>
</dbReference>
<accession>A0A1V9ZA52</accession>
<comment type="catalytic activity">
    <reaction evidence="1">
        <text>S-ubiquitinyl-[E2 ubiquitin-conjugating enzyme]-L-cysteine + [acceptor protein]-L-lysine = [E2 ubiquitin-conjugating enzyme]-L-cysteine + N(6)-ubiquitinyl-[acceptor protein]-L-lysine.</text>
        <dbReference type="EC" id="2.3.2.27"/>
    </reaction>
</comment>
<dbReference type="InterPro" id="IPR041888">
    <property type="entry name" value="RING-HC_ZNF598/HEL2"/>
</dbReference>
<dbReference type="Gene3D" id="3.30.40.10">
    <property type="entry name" value="Zinc/RING finger domain, C3HC4 (zinc finger)"/>
    <property type="match status" value="1"/>
</dbReference>
<dbReference type="EMBL" id="JNBS01002162">
    <property type="protein sequence ID" value="OQR94873.1"/>
    <property type="molecule type" value="Genomic_DNA"/>
</dbReference>
<dbReference type="SMART" id="SM00355">
    <property type="entry name" value="ZnF_C2H2"/>
    <property type="match status" value="4"/>
</dbReference>
<dbReference type="PANTHER" id="PTHR22938:SF0">
    <property type="entry name" value="E3 UBIQUITIN-PROTEIN LIGASE ZNF598"/>
    <property type="match status" value="1"/>
</dbReference>
<keyword evidence="5" id="KW-0863">Zinc-finger</keyword>
<keyword evidence="5" id="KW-0862">Zinc</keyword>
<keyword evidence="5" id="KW-0479">Metal-binding</keyword>
<dbReference type="SUPFAM" id="SSF57850">
    <property type="entry name" value="RING/U-box"/>
    <property type="match status" value="1"/>
</dbReference>
<evidence type="ECO:0000259" key="7">
    <source>
        <dbReference type="PROSITE" id="PS50089"/>
    </source>
</evidence>
<dbReference type="GO" id="GO:0061630">
    <property type="term" value="F:ubiquitin protein ligase activity"/>
    <property type="evidence" value="ECO:0007669"/>
    <property type="project" value="UniProtKB-EC"/>
</dbReference>
<dbReference type="Pfam" id="PF25447">
    <property type="entry name" value="RING_ZNF598"/>
    <property type="match status" value="1"/>
</dbReference>
<proteinExistence type="inferred from homology"/>
<evidence type="ECO:0000313" key="8">
    <source>
        <dbReference type="EMBL" id="OQR94873.1"/>
    </source>
</evidence>
<dbReference type="InterPro" id="IPR001841">
    <property type="entry name" value="Znf_RING"/>
</dbReference>
<dbReference type="PROSITE" id="PS50089">
    <property type="entry name" value="ZF_RING_2"/>
    <property type="match status" value="1"/>
</dbReference>
<dbReference type="InterPro" id="IPR013087">
    <property type="entry name" value="Znf_C2H2_type"/>
</dbReference>
<evidence type="ECO:0000256" key="4">
    <source>
        <dbReference type="ARBA" id="ARBA00035113"/>
    </source>
</evidence>
<dbReference type="InterPro" id="IPR036867">
    <property type="entry name" value="R3H_dom_sf"/>
</dbReference>
<dbReference type="InterPro" id="IPR044288">
    <property type="entry name" value="ZNF598/HEL2"/>
</dbReference>
<dbReference type="GO" id="GO:0043022">
    <property type="term" value="F:ribosome binding"/>
    <property type="evidence" value="ECO:0007669"/>
    <property type="project" value="TreeGrafter"/>
</dbReference>
<dbReference type="OrthoDB" id="3838338at2759"/>
<keyword evidence="9" id="KW-1185">Reference proteome</keyword>
<reference evidence="8 9" key="1">
    <citation type="journal article" date="2014" name="Genome Biol. Evol.">
        <title>The secreted proteins of Achlya hypogyna and Thraustotheca clavata identify the ancestral oomycete secretome and reveal gene acquisitions by horizontal gene transfer.</title>
        <authorList>
            <person name="Misner I."/>
            <person name="Blouin N."/>
            <person name="Leonard G."/>
            <person name="Richards T.A."/>
            <person name="Lane C.E."/>
        </authorList>
    </citation>
    <scope>NUCLEOTIDE SEQUENCE [LARGE SCALE GENOMIC DNA]</scope>
    <source>
        <strain evidence="8 9">ATCC 34112</strain>
    </source>
</reference>
<evidence type="ECO:0000256" key="2">
    <source>
        <dbReference type="ARBA" id="ARBA00004906"/>
    </source>
</evidence>
<dbReference type="InterPro" id="IPR013083">
    <property type="entry name" value="Znf_RING/FYVE/PHD"/>
</dbReference>